<accession>A0A806K153</accession>
<dbReference type="InterPro" id="IPR033788">
    <property type="entry name" value="VbhA-like"/>
</dbReference>
<sequence>MGVDFNSVANFEATVKALGTVMFEGFDPTPKSIEIIRDYLSDKITIRQLAQLAKEKAYA</sequence>
<organism evidence="1">
    <name type="scientific">uncultured bacterium contig00093</name>
    <dbReference type="NCBI Taxonomy" id="1181564"/>
    <lineage>
        <taxon>Bacteria</taxon>
        <taxon>environmental samples</taxon>
    </lineage>
</organism>
<protein>
    <submittedName>
        <fullName evidence="1">Uncharacterized protein</fullName>
    </submittedName>
</protein>
<proteinExistence type="predicted"/>
<reference evidence="1" key="1">
    <citation type="submission" date="2012-03" db="EMBL/GenBank/DDBJ databases">
        <title>Functional metagenomics reveals considerable lignocellulase gene clusters in the gut microbiome of a wood-feeding higher termite.</title>
        <authorList>
            <person name="Liu N."/>
        </authorList>
    </citation>
    <scope>NUCLEOTIDE SEQUENCE</scope>
</reference>
<dbReference type="EMBL" id="JQ844225">
    <property type="protein sequence ID" value="AGS53223.1"/>
    <property type="molecule type" value="Genomic_DNA"/>
</dbReference>
<dbReference type="CDD" id="cd11586">
    <property type="entry name" value="VbhA_like"/>
    <property type="match status" value="1"/>
</dbReference>
<name>A0A806K153_9BACT</name>
<dbReference type="AlphaFoldDB" id="A0A806K153"/>
<evidence type="ECO:0000313" key="1">
    <source>
        <dbReference type="EMBL" id="AGS53223.1"/>
    </source>
</evidence>